<keyword evidence="1" id="KW-0902">Two-component regulatory system</keyword>
<keyword evidence="5" id="KW-0597">Phosphoprotein</keyword>
<name>A0A3D9JNR4_9BACL</name>
<dbReference type="Gene3D" id="1.10.10.10">
    <property type="entry name" value="Winged helix-like DNA-binding domain superfamily/Winged helix DNA-binding domain"/>
    <property type="match status" value="1"/>
</dbReference>
<dbReference type="EMBL" id="QRDZ01000014">
    <property type="protein sequence ID" value="RED75741.1"/>
    <property type="molecule type" value="Genomic_DNA"/>
</dbReference>
<keyword evidence="2" id="KW-0805">Transcription regulation</keyword>
<evidence type="ECO:0000313" key="7">
    <source>
        <dbReference type="EMBL" id="RED75741.1"/>
    </source>
</evidence>
<dbReference type="InterPro" id="IPR011006">
    <property type="entry name" value="CheY-like_superfamily"/>
</dbReference>
<keyword evidence="4" id="KW-0804">Transcription</keyword>
<sequence>MRAILIDDEKHALLQLKWMLEEATDIEVTGAYQTAAEGLSHLAEQRTEIVFLDMEMPGMSGLEAAEAIHSLDRAIQIVFVTAYSSYAVEAFEVNALDYVLKPIDPARFAKTLVRLRESIGKSASVRQEEQERPEMEMLGQLSIVEPGGRRIVKWRTLKVKELFAYLLQHRGLRLSRDVLMEEIWPSFDLDKALVHLHTAVYQIRRMLRETGINAALEFSLESYRLHGDGLVTDADRFQQAADAAAEGRLSDSEAATAWGLYCGHYLDKEDYPWAKARKEKLLQGYVSLTLQLTASERASGAVKSALRRIRRACELYPYSERLAKELLIGLFENGETEELRRSYDSYCELFEEEWGIRTTAPFRAYGQRLLDRSVGEGDVSGND</sequence>
<dbReference type="SUPFAM" id="SSF46894">
    <property type="entry name" value="C-terminal effector domain of the bipartite response regulators"/>
    <property type="match status" value="1"/>
</dbReference>
<dbReference type="GO" id="GO:0000160">
    <property type="term" value="P:phosphorelay signal transduction system"/>
    <property type="evidence" value="ECO:0007669"/>
    <property type="project" value="UniProtKB-KW"/>
</dbReference>
<dbReference type="AlphaFoldDB" id="A0A3D9JNR4"/>
<feature type="modified residue" description="4-aspartylphosphate" evidence="5">
    <location>
        <position position="53"/>
    </location>
</feature>
<proteinExistence type="predicted"/>
<evidence type="ECO:0000256" key="2">
    <source>
        <dbReference type="ARBA" id="ARBA00023015"/>
    </source>
</evidence>
<protein>
    <submittedName>
        <fullName evidence="7">Two-component SAPR family response regulator</fullName>
    </submittedName>
</protein>
<keyword evidence="8" id="KW-1185">Reference proteome</keyword>
<evidence type="ECO:0000256" key="3">
    <source>
        <dbReference type="ARBA" id="ARBA00023125"/>
    </source>
</evidence>
<dbReference type="OrthoDB" id="3190595at2"/>
<dbReference type="SMART" id="SM01043">
    <property type="entry name" value="BTAD"/>
    <property type="match status" value="1"/>
</dbReference>
<feature type="domain" description="Response regulatory" evidence="6">
    <location>
        <begin position="2"/>
        <end position="116"/>
    </location>
</feature>
<dbReference type="PANTHER" id="PTHR35807:SF1">
    <property type="entry name" value="TRANSCRIPTIONAL REGULATOR REDD"/>
    <property type="match status" value="1"/>
</dbReference>
<gene>
    <name evidence="7" type="ORF">DFP98_114102</name>
</gene>
<dbReference type="PANTHER" id="PTHR35807">
    <property type="entry name" value="TRANSCRIPTIONAL REGULATOR REDD-RELATED"/>
    <property type="match status" value="1"/>
</dbReference>
<dbReference type="Gene3D" id="3.40.50.2300">
    <property type="match status" value="1"/>
</dbReference>
<evidence type="ECO:0000256" key="4">
    <source>
        <dbReference type="ARBA" id="ARBA00023163"/>
    </source>
</evidence>
<dbReference type="SUPFAM" id="SSF52172">
    <property type="entry name" value="CheY-like"/>
    <property type="match status" value="1"/>
</dbReference>
<evidence type="ECO:0000256" key="5">
    <source>
        <dbReference type="PROSITE-ProRule" id="PRU00169"/>
    </source>
</evidence>
<dbReference type="Pfam" id="PF03704">
    <property type="entry name" value="BTAD"/>
    <property type="match status" value="1"/>
</dbReference>
<dbReference type="SUPFAM" id="SSF48452">
    <property type="entry name" value="TPR-like"/>
    <property type="match status" value="1"/>
</dbReference>
<comment type="caution">
    <text evidence="7">The sequence shown here is derived from an EMBL/GenBank/DDBJ whole genome shotgun (WGS) entry which is preliminary data.</text>
</comment>
<dbReference type="InterPro" id="IPR051677">
    <property type="entry name" value="AfsR-DnrI-RedD_regulator"/>
</dbReference>
<reference evidence="7 8" key="1">
    <citation type="submission" date="2018-07" db="EMBL/GenBank/DDBJ databases">
        <title>Genomic Encyclopedia of Type Strains, Phase III (KMG-III): the genomes of soil and plant-associated and newly described type strains.</title>
        <authorList>
            <person name="Whitman W."/>
        </authorList>
    </citation>
    <scope>NUCLEOTIDE SEQUENCE [LARGE SCALE GENOMIC DNA]</scope>
    <source>
        <strain evidence="7 8">CECT 7287</strain>
    </source>
</reference>
<dbReference type="InterPro" id="IPR005158">
    <property type="entry name" value="BTAD"/>
</dbReference>
<dbReference type="Pfam" id="PF00072">
    <property type="entry name" value="Response_reg"/>
    <property type="match status" value="1"/>
</dbReference>
<dbReference type="GO" id="GO:0006355">
    <property type="term" value="P:regulation of DNA-templated transcription"/>
    <property type="evidence" value="ECO:0007669"/>
    <property type="project" value="InterPro"/>
</dbReference>
<keyword evidence="3" id="KW-0238">DNA-binding</keyword>
<dbReference type="InterPro" id="IPR001789">
    <property type="entry name" value="Sig_transdc_resp-reg_receiver"/>
</dbReference>
<evidence type="ECO:0000259" key="6">
    <source>
        <dbReference type="PROSITE" id="PS50110"/>
    </source>
</evidence>
<evidence type="ECO:0000256" key="1">
    <source>
        <dbReference type="ARBA" id="ARBA00023012"/>
    </source>
</evidence>
<dbReference type="Gene3D" id="1.25.40.10">
    <property type="entry name" value="Tetratricopeptide repeat domain"/>
    <property type="match status" value="1"/>
</dbReference>
<dbReference type="Proteomes" id="UP000256977">
    <property type="component" value="Unassembled WGS sequence"/>
</dbReference>
<dbReference type="InterPro" id="IPR011990">
    <property type="entry name" value="TPR-like_helical_dom_sf"/>
</dbReference>
<evidence type="ECO:0000313" key="8">
    <source>
        <dbReference type="Proteomes" id="UP000256977"/>
    </source>
</evidence>
<dbReference type="InterPro" id="IPR036388">
    <property type="entry name" value="WH-like_DNA-bd_sf"/>
</dbReference>
<dbReference type="SMART" id="SM00448">
    <property type="entry name" value="REC"/>
    <property type="match status" value="1"/>
</dbReference>
<accession>A0A3D9JNR4</accession>
<organism evidence="7 8">
    <name type="scientific">Cohnella phaseoli</name>
    <dbReference type="NCBI Taxonomy" id="456490"/>
    <lineage>
        <taxon>Bacteria</taxon>
        <taxon>Bacillati</taxon>
        <taxon>Bacillota</taxon>
        <taxon>Bacilli</taxon>
        <taxon>Bacillales</taxon>
        <taxon>Paenibacillaceae</taxon>
        <taxon>Cohnella</taxon>
    </lineage>
</organism>
<dbReference type="InterPro" id="IPR016032">
    <property type="entry name" value="Sig_transdc_resp-reg_C-effctor"/>
</dbReference>
<dbReference type="PROSITE" id="PS50110">
    <property type="entry name" value="RESPONSE_REGULATORY"/>
    <property type="match status" value="1"/>
</dbReference>
<dbReference type="RefSeq" id="WP_116062056.1">
    <property type="nucleotide sequence ID" value="NZ_QRDZ01000014.1"/>
</dbReference>
<dbReference type="GO" id="GO:0003677">
    <property type="term" value="F:DNA binding"/>
    <property type="evidence" value="ECO:0007669"/>
    <property type="project" value="UniProtKB-KW"/>
</dbReference>